<dbReference type="AlphaFoldDB" id="A0A917L6M9"/>
<gene>
    <name evidence="1" type="ORF">GCM10012282_51420</name>
</gene>
<protein>
    <submittedName>
        <fullName evidence="1">Uncharacterized protein</fullName>
    </submittedName>
</protein>
<sequence>MLSAVVDTSHPLADITAAHQAFEPGGGVGKHVIAESAGAWGSGSMAVGRCEMWTPLDPPSPGP</sequence>
<keyword evidence="2" id="KW-1185">Reference proteome</keyword>
<organism evidence="1 2">
    <name type="scientific">Streptomyces lacrimifluminis</name>
    <dbReference type="NCBI Taxonomy" id="1500077"/>
    <lineage>
        <taxon>Bacteria</taxon>
        <taxon>Bacillati</taxon>
        <taxon>Actinomycetota</taxon>
        <taxon>Actinomycetes</taxon>
        <taxon>Kitasatosporales</taxon>
        <taxon>Streptomycetaceae</taxon>
        <taxon>Streptomyces</taxon>
    </lineage>
</organism>
<reference evidence="1" key="2">
    <citation type="submission" date="2020-09" db="EMBL/GenBank/DDBJ databases">
        <authorList>
            <person name="Sun Q."/>
            <person name="Zhou Y."/>
        </authorList>
    </citation>
    <scope>NUCLEOTIDE SEQUENCE</scope>
    <source>
        <strain evidence="1">CGMCC 4.7272</strain>
    </source>
</reference>
<comment type="caution">
    <text evidence="1">The sequence shown here is derived from an EMBL/GenBank/DDBJ whole genome shotgun (WGS) entry which is preliminary data.</text>
</comment>
<accession>A0A917L6M9</accession>
<name>A0A917L6M9_9ACTN</name>
<evidence type="ECO:0000313" key="2">
    <source>
        <dbReference type="Proteomes" id="UP000625682"/>
    </source>
</evidence>
<dbReference type="EMBL" id="BMMU01000018">
    <property type="protein sequence ID" value="GGJ48211.1"/>
    <property type="molecule type" value="Genomic_DNA"/>
</dbReference>
<reference evidence="1" key="1">
    <citation type="journal article" date="2014" name="Int. J. Syst. Evol. Microbiol.">
        <title>Complete genome sequence of Corynebacterium casei LMG S-19264T (=DSM 44701T), isolated from a smear-ripened cheese.</title>
        <authorList>
            <consortium name="US DOE Joint Genome Institute (JGI-PGF)"/>
            <person name="Walter F."/>
            <person name="Albersmeier A."/>
            <person name="Kalinowski J."/>
            <person name="Ruckert C."/>
        </authorList>
    </citation>
    <scope>NUCLEOTIDE SEQUENCE</scope>
    <source>
        <strain evidence="1">CGMCC 4.7272</strain>
    </source>
</reference>
<evidence type="ECO:0000313" key="1">
    <source>
        <dbReference type="EMBL" id="GGJ48211.1"/>
    </source>
</evidence>
<dbReference type="Proteomes" id="UP000625682">
    <property type="component" value="Unassembled WGS sequence"/>
</dbReference>
<proteinExistence type="predicted"/>